<feature type="transmembrane region" description="Helical" evidence="8">
    <location>
        <begin position="114"/>
        <end position="132"/>
    </location>
</feature>
<dbReference type="InterPro" id="IPR003804">
    <property type="entry name" value="Lactate_perm"/>
</dbReference>
<comment type="function">
    <text evidence="8">Uptake of L-lactate across the membrane. Can also transport D-lactate and glycolate.</text>
</comment>
<feature type="transmembrane region" description="Helical" evidence="8">
    <location>
        <begin position="12"/>
        <end position="33"/>
    </location>
</feature>
<feature type="transmembrane region" description="Helical" evidence="8">
    <location>
        <begin position="223"/>
        <end position="245"/>
    </location>
</feature>
<comment type="similarity">
    <text evidence="2 8">Belongs to the lactate permease family.</text>
</comment>
<keyword evidence="7 8" id="KW-0472">Membrane</keyword>
<evidence type="ECO:0000256" key="2">
    <source>
        <dbReference type="ARBA" id="ARBA00010100"/>
    </source>
</evidence>
<organism evidence="9 10">
    <name type="scientific">Alicyclobacillus macrosporangiidus</name>
    <dbReference type="NCBI Taxonomy" id="392015"/>
    <lineage>
        <taxon>Bacteria</taxon>
        <taxon>Bacillati</taxon>
        <taxon>Bacillota</taxon>
        <taxon>Bacilli</taxon>
        <taxon>Bacillales</taxon>
        <taxon>Alicyclobacillaceae</taxon>
        <taxon>Alicyclobacillus</taxon>
    </lineage>
</organism>
<sequence length="550" mass="59240">MFTQVYKPVFGSLGWSALVALIPILFFFWALAVRRMKGHVAAALTVLLAILDAWLVFRMPVDKALSATVHGMLTGIWPIGWIVFTAVFLFRITERTGYFDIIRRSISSITDDRRIQALLIAFSFGAFLEGTAGFGTPVAVAASMLAGLGFEPLYAAGICLLANTAPVAFGAVGIPITAMAASAHADSLLISQMVGRILPFASILVPFWLMVVMSGWKGMKEVWPAALTCGLSFAITQFLVSNFIGPELPDILAAIVSIVCLIILLRFWQPKQIWRFKGEASAAEMAATRERGAEPKLTGRQVFHAWSPFLVLCVMIILWALPAVKNVLGKATIIFNWPDLNKLVAQTAPIVAQTTPMAVTYKFDILAATGTSILIACVIAMFICGQSFSDWLRTFADNLRDLRYPLLTIALVVGFGDLFNYSGMSATMAMALAATGVLFPFFSPFLGWIGVFLTGSDTSSNLLFGGLQKLTAQQLHLSPYLTMGANSAGGVMGKMISPQSIAVGASATGLVGREGDLYRFTLKHSVALVIFIAIVTSVYAYVFPGAIPQG</sequence>
<accession>A0A1I7FFA2</accession>
<evidence type="ECO:0000256" key="7">
    <source>
        <dbReference type="ARBA" id="ARBA00023136"/>
    </source>
</evidence>
<evidence type="ECO:0000256" key="3">
    <source>
        <dbReference type="ARBA" id="ARBA00022448"/>
    </source>
</evidence>
<feature type="transmembrane region" description="Helical" evidence="8">
    <location>
        <begin position="251"/>
        <end position="268"/>
    </location>
</feature>
<feature type="transmembrane region" description="Helical" evidence="8">
    <location>
        <begin position="365"/>
        <end position="384"/>
    </location>
</feature>
<dbReference type="AlphaFoldDB" id="A0A1I7FFA2"/>
<gene>
    <name evidence="9" type="ORF">SAMN05421543_101222</name>
</gene>
<keyword evidence="10" id="KW-1185">Reference proteome</keyword>
<evidence type="ECO:0000256" key="1">
    <source>
        <dbReference type="ARBA" id="ARBA00004651"/>
    </source>
</evidence>
<protein>
    <recommendedName>
        <fullName evidence="8">L-lactate permease</fullName>
    </recommendedName>
</protein>
<dbReference type="Pfam" id="PF02652">
    <property type="entry name" value="Lactate_perm"/>
    <property type="match status" value="1"/>
</dbReference>
<keyword evidence="6 8" id="KW-1133">Transmembrane helix</keyword>
<comment type="subcellular location">
    <subcellularLocation>
        <location evidence="1 8">Cell membrane</location>
        <topology evidence="1 8">Multi-pass membrane protein</topology>
    </subcellularLocation>
</comment>
<dbReference type="GO" id="GO:0005886">
    <property type="term" value="C:plasma membrane"/>
    <property type="evidence" value="ECO:0007669"/>
    <property type="project" value="UniProtKB-SubCell"/>
</dbReference>
<evidence type="ECO:0000256" key="4">
    <source>
        <dbReference type="ARBA" id="ARBA00022475"/>
    </source>
</evidence>
<dbReference type="GO" id="GO:0015129">
    <property type="term" value="F:lactate transmembrane transporter activity"/>
    <property type="evidence" value="ECO:0007669"/>
    <property type="project" value="UniProtKB-UniRule"/>
</dbReference>
<name>A0A1I7FFA2_9BACL</name>
<feature type="transmembrane region" description="Helical" evidence="8">
    <location>
        <begin position="428"/>
        <end position="453"/>
    </location>
</feature>
<feature type="transmembrane region" description="Helical" evidence="8">
    <location>
        <begin position="40"/>
        <end position="57"/>
    </location>
</feature>
<feature type="transmembrane region" description="Helical" evidence="8">
    <location>
        <begin position="404"/>
        <end position="422"/>
    </location>
</feature>
<dbReference type="eggNOG" id="COG1620">
    <property type="taxonomic scope" value="Bacteria"/>
</dbReference>
<dbReference type="NCBIfam" id="TIGR00795">
    <property type="entry name" value="lctP"/>
    <property type="match status" value="1"/>
</dbReference>
<feature type="transmembrane region" description="Helical" evidence="8">
    <location>
        <begin position="197"/>
        <end position="216"/>
    </location>
</feature>
<proteinExistence type="inferred from homology"/>
<dbReference type="Proteomes" id="UP000183508">
    <property type="component" value="Unassembled WGS sequence"/>
</dbReference>
<dbReference type="GO" id="GO:0015295">
    <property type="term" value="F:solute:proton symporter activity"/>
    <property type="evidence" value="ECO:0007669"/>
    <property type="project" value="TreeGrafter"/>
</dbReference>
<dbReference type="PANTHER" id="PTHR30003:SF0">
    <property type="entry name" value="GLYCOLATE PERMEASE GLCA-RELATED"/>
    <property type="match status" value="1"/>
</dbReference>
<keyword evidence="4 8" id="KW-1003">Cell membrane</keyword>
<dbReference type="RefSeq" id="WP_074948718.1">
    <property type="nucleotide sequence ID" value="NZ_FPBV01000001.1"/>
</dbReference>
<feature type="transmembrane region" description="Helical" evidence="8">
    <location>
        <begin position="526"/>
        <end position="547"/>
    </location>
</feature>
<feature type="transmembrane region" description="Helical" evidence="8">
    <location>
        <begin position="302"/>
        <end position="321"/>
    </location>
</feature>
<evidence type="ECO:0000256" key="5">
    <source>
        <dbReference type="ARBA" id="ARBA00022692"/>
    </source>
</evidence>
<dbReference type="EMBL" id="FPBV01000001">
    <property type="protein sequence ID" value="SFU34849.1"/>
    <property type="molecule type" value="Genomic_DNA"/>
</dbReference>
<dbReference type="OrthoDB" id="9761056at2"/>
<evidence type="ECO:0000313" key="10">
    <source>
        <dbReference type="Proteomes" id="UP000183508"/>
    </source>
</evidence>
<dbReference type="STRING" id="392015.SAMN05421543_101222"/>
<evidence type="ECO:0000256" key="6">
    <source>
        <dbReference type="ARBA" id="ARBA00022989"/>
    </source>
</evidence>
<keyword evidence="3 8" id="KW-0813">Transport</keyword>
<feature type="transmembrane region" description="Helical" evidence="8">
    <location>
        <begin position="69"/>
        <end position="93"/>
    </location>
</feature>
<keyword evidence="5 8" id="KW-0812">Transmembrane</keyword>
<evidence type="ECO:0000256" key="8">
    <source>
        <dbReference type="RuleBase" id="RU365092"/>
    </source>
</evidence>
<evidence type="ECO:0000313" key="9">
    <source>
        <dbReference type="EMBL" id="SFU34849.1"/>
    </source>
</evidence>
<dbReference type="PANTHER" id="PTHR30003">
    <property type="entry name" value="L-LACTATE PERMEASE"/>
    <property type="match status" value="1"/>
</dbReference>
<reference evidence="10" key="1">
    <citation type="submission" date="2016-10" db="EMBL/GenBank/DDBJ databases">
        <authorList>
            <person name="Varghese N."/>
        </authorList>
    </citation>
    <scope>NUCLEOTIDE SEQUENCE [LARGE SCALE GENOMIC DNA]</scope>
    <source>
        <strain evidence="10">DSM 17980</strain>
    </source>
</reference>